<evidence type="ECO:0000313" key="15">
    <source>
        <dbReference type="Proteomes" id="UP000243904"/>
    </source>
</evidence>
<evidence type="ECO:0000256" key="7">
    <source>
        <dbReference type="ARBA" id="ARBA00022840"/>
    </source>
</evidence>
<feature type="transmembrane region" description="Helical" evidence="12">
    <location>
        <begin position="244"/>
        <end position="268"/>
    </location>
</feature>
<dbReference type="PANTHER" id="PTHR43820:SF4">
    <property type="entry name" value="HIGH-AFFINITY BRANCHED-CHAIN AMINO ACID TRANSPORT ATP-BINDING PROTEIN LIVF"/>
    <property type="match status" value="1"/>
</dbReference>
<dbReference type="InterPro" id="IPR001851">
    <property type="entry name" value="ABC_transp_permease"/>
</dbReference>
<protein>
    <submittedName>
        <fullName evidence="14">ABC-type branched-chain amino acid transport system, ATPase component</fullName>
    </submittedName>
</protein>
<dbReference type="InterPro" id="IPR017871">
    <property type="entry name" value="ABC_transporter-like_CS"/>
</dbReference>
<evidence type="ECO:0000256" key="9">
    <source>
        <dbReference type="ARBA" id="ARBA00022989"/>
    </source>
</evidence>
<evidence type="ECO:0000313" key="14">
    <source>
        <dbReference type="EMBL" id="SDS55942.1"/>
    </source>
</evidence>
<dbReference type="CDD" id="cd06581">
    <property type="entry name" value="TM_PBP1_LivM_like"/>
    <property type="match status" value="1"/>
</dbReference>
<evidence type="ECO:0000256" key="4">
    <source>
        <dbReference type="ARBA" id="ARBA00022475"/>
    </source>
</evidence>
<dbReference type="RefSeq" id="WP_146687398.1">
    <property type="nucleotide sequence ID" value="NZ_LT629750.1"/>
</dbReference>
<dbReference type="PROSITE" id="PS50893">
    <property type="entry name" value="ABC_TRANSPORTER_2"/>
    <property type="match status" value="2"/>
</dbReference>
<dbReference type="PROSITE" id="PS00211">
    <property type="entry name" value="ABC_TRANSPORTER_1"/>
    <property type="match status" value="2"/>
</dbReference>
<feature type="domain" description="ABC transporter" evidence="13">
    <location>
        <begin position="607"/>
        <end position="832"/>
    </location>
</feature>
<keyword evidence="10 12" id="KW-0472">Membrane</keyword>
<evidence type="ECO:0000256" key="12">
    <source>
        <dbReference type="SAM" id="Phobius"/>
    </source>
</evidence>
<name>A0A1H1T6R6_9BRAD</name>
<dbReference type="AlphaFoldDB" id="A0A1H1T6R6"/>
<keyword evidence="6" id="KW-0547">Nucleotide-binding</keyword>
<dbReference type="SUPFAM" id="SSF52540">
    <property type="entry name" value="P-loop containing nucleoside triphosphate hydrolases"/>
    <property type="match status" value="2"/>
</dbReference>
<evidence type="ECO:0000259" key="13">
    <source>
        <dbReference type="PROSITE" id="PS50893"/>
    </source>
</evidence>
<feature type="transmembrane region" description="Helical" evidence="12">
    <location>
        <begin position="58"/>
        <end position="79"/>
    </location>
</feature>
<feature type="transmembrane region" description="Helical" evidence="12">
    <location>
        <begin position="7"/>
        <end position="26"/>
    </location>
</feature>
<evidence type="ECO:0000256" key="1">
    <source>
        <dbReference type="ARBA" id="ARBA00004651"/>
    </source>
</evidence>
<sequence>MKSVRKWLLHPIVVAGVLFAVLPFILPRIGSTASLATEIAIYALYALGFNLLLGYTGLVSFGASAFFGAASYAAGIAMIHLFDNMYLSIVFGTVTAAILGLVIGLLILRRRGIYFSLLTLAFTQLFYEIAFKWTDLTGGENGLQGISRSSLTSPLAYHYFVVGVVLCGMYAVWRIAHSPFGRVLQALRDNEQRVRCLGYDTKRYKLGAFIVSATIIGLGGSLLTFLIQSVYADNLSWQHAGDPVMMTILGGIHHFLGPTWGAAIFIVLSDQLSSVTEHWWLFFGAILIAFILLSPEGVSGIWFRLTGRRHWTLTAEDIPPRPRELGSLLDVESVSSAPGDDLVLEVRGLSKRFGSLVVADKVDVRVRANTLHSLIGPNGAGKTTFFNILTGLMPSESGTLTFRGRDITNMPAHKRIDAGLARSFQIVSVFTNLTVFETVRVAAQARSPYRGSLWRNAYRLPGVCEKAWTLLATVGLAERANELCANLAHGEQRLLEIAVALATDPELLLLDEPLAGLGDAERERIGILIRKLSRSHTVLLIEHDIDRVLSLSDQITVLHQGHVIAEGEPSAIANDPKVLEAYLGRHGIRRSEPASARAVTATRPPLLTLAGVDAGYNASRILHSIDLEVRQGEVVALLGRNGVGKTTTLHTIMGLLKPTKGTITFDGKNITSLSPDRVNRHGIAVVPEGRRIFPNLTVTENLALAQRDGGWPLDEIYRLFPKLRSRQDARGENLSGGERQMLAIGRALCAPQKLILLDEPFEGLAPSVVAEVWAAIGQLRETTSILLVEHKVDLVLDLADSAYVMVNGEIVYAGPSHALHADTELQAKLLGVG</sequence>
<dbReference type="CDD" id="cd03224">
    <property type="entry name" value="ABC_TM1139_LivF_branched"/>
    <property type="match status" value="1"/>
</dbReference>
<evidence type="ECO:0000256" key="2">
    <source>
        <dbReference type="ARBA" id="ARBA00005417"/>
    </source>
</evidence>
<feature type="transmembrane region" description="Helical" evidence="12">
    <location>
        <begin position="115"/>
        <end position="134"/>
    </location>
</feature>
<keyword evidence="3" id="KW-0813">Transport</keyword>
<evidence type="ECO:0000256" key="3">
    <source>
        <dbReference type="ARBA" id="ARBA00022448"/>
    </source>
</evidence>
<dbReference type="Pfam" id="PF12399">
    <property type="entry name" value="BCA_ABC_TP_C"/>
    <property type="match status" value="1"/>
</dbReference>
<feature type="transmembrane region" description="Helical" evidence="12">
    <location>
        <begin position="206"/>
        <end position="232"/>
    </location>
</feature>
<feature type="transmembrane region" description="Helical" evidence="12">
    <location>
        <begin position="32"/>
        <end position="53"/>
    </location>
</feature>
<reference evidence="15" key="1">
    <citation type="submission" date="2016-10" db="EMBL/GenBank/DDBJ databases">
        <authorList>
            <person name="Varghese N."/>
            <person name="Submissions S."/>
        </authorList>
    </citation>
    <scope>NUCLEOTIDE SEQUENCE [LARGE SCALE GENOMIC DNA]</scope>
    <source>
        <strain evidence="15">GAS369</strain>
    </source>
</reference>
<feature type="domain" description="ABC transporter" evidence="13">
    <location>
        <begin position="344"/>
        <end position="585"/>
    </location>
</feature>
<dbReference type="InterPro" id="IPR003593">
    <property type="entry name" value="AAA+_ATPase"/>
</dbReference>
<comment type="function">
    <text evidence="11">Involved in beta-(1--&gt;2)glucan export. Transmembrane domains (TMD) form a pore in the inner membrane and the ATP-binding domain (NBD) is responsible for energy generation.</text>
</comment>
<dbReference type="InterPro" id="IPR052156">
    <property type="entry name" value="BCAA_Transport_ATP-bd_LivF"/>
</dbReference>
<keyword evidence="7" id="KW-0067">ATP-binding</keyword>
<dbReference type="InterPro" id="IPR032823">
    <property type="entry name" value="BCA_ABC_TP_C"/>
</dbReference>
<dbReference type="GO" id="GO:0015807">
    <property type="term" value="P:L-amino acid transport"/>
    <property type="evidence" value="ECO:0007669"/>
    <property type="project" value="TreeGrafter"/>
</dbReference>
<feature type="transmembrane region" description="Helical" evidence="12">
    <location>
        <begin position="280"/>
        <end position="303"/>
    </location>
</feature>
<dbReference type="InterPro" id="IPR043428">
    <property type="entry name" value="LivM-like"/>
</dbReference>
<evidence type="ECO:0000256" key="6">
    <source>
        <dbReference type="ARBA" id="ARBA00022741"/>
    </source>
</evidence>
<proteinExistence type="inferred from homology"/>
<dbReference type="InterPro" id="IPR027417">
    <property type="entry name" value="P-loop_NTPase"/>
</dbReference>
<evidence type="ECO:0000256" key="10">
    <source>
        <dbReference type="ARBA" id="ARBA00023136"/>
    </source>
</evidence>
<accession>A0A1H1T6R6</accession>
<dbReference type="EMBL" id="LT629750">
    <property type="protein sequence ID" value="SDS55942.1"/>
    <property type="molecule type" value="Genomic_DNA"/>
</dbReference>
<dbReference type="GO" id="GO:0015658">
    <property type="term" value="F:branched-chain amino acid transmembrane transporter activity"/>
    <property type="evidence" value="ECO:0007669"/>
    <property type="project" value="InterPro"/>
</dbReference>
<dbReference type="Pfam" id="PF02653">
    <property type="entry name" value="BPD_transp_2"/>
    <property type="match status" value="1"/>
</dbReference>
<evidence type="ECO:0000256" key="11">
    <source>
        <dbReference type="ARBA" id="ARBA00024722"/>
    </source>
</evidence>
<dbReference type="CDD" id="cd03219">
    <property type="entry name" value="ABC_Mj1267_LivG_branched"/>
    <property type="match status" value="1"/>
</dbReference>
<dbReference type="GO" id="GO:0016887">
    <property type="term" value="F:ATP hydrolysis activity"/>
    <property type="evidence" value="ECO:0007669"/>
    <property type="project" value="InterPro"/>
</dbReference>
<keyword evidence="9 12" id="KW-1133">Transmembrane helix</keyword>
<dbReference type="Pfam" id="PF00005">
    <property type="entry name" value="ABC_tran"/>
    <property type="match status" value="2"/>
</dbReference>
<dbReference type="Gene3D" id="3.40.50.300">
    <property type="entry name" value="P-loop containing nucleotide triphosphate hydrolases"/>
    <property type="match status" value="2"/>
</dbReference>
<keyword evidence="4" id="KW-1003">Cell membrane</keyword>
<organism evidence="14 15">
    <name type="scientific">Bradyrhizobium canariense</name>
    <dbReference type="NCBI Taxonomy" id="255045"/>
    <lineage>
        <taxon>Bacteria</taxon>
        <taxon>Pseudomonadati</taxon>
        <taxon>Pseudomonadota</taxon>
        <taxon>Alphaproteobacteria</taxon>
        <taxon>Hyphomicrobiales</taxon>
        <taxon>Nitrobacteraceae</taxon>
        <taxon>Bradyrhizobium</taxon>
    </lineage>
</organism>
<keyword evidence="8" id="KW-0029">Amino-acid transport</keyword>
<dbReference type="GO" id="GO:0005886">
    <property type="term" value="C:plasma membrane"/>
    <property type="evidence" value="ECO:0007669"/>
    <property type="project" value="UniProtKB-SubCell"/>
</dbReference>
<dbReference type="PANTHER" id="PTHR43820">
    <property type="entry name" value="HIGH-AFFINITY BRANCHED-CHAIN AMINO ACID TRANSPORT ATP-BINDING PROTEIN LIVF"/>
    <property type="match status" value="1"/>
</dbReference>
<feature type="transmembrane region" description="Helical" evidence="12">
    <location>
        <begin position="154"/>
        <end position="173"/>
    </location>
</feature>
<keyword evidence="15" id="KW-1185">Reference proteome</keyword>
<feature type="transmembrane region" description="Helical" evidence="12">
    <location>
        <begin position="85"/>
        <end position="108"/>
    </location>
</feature>
<dbReference type="GO" id="GO:0005524">
    <property type="term" value="F:ATP binding"/>
    <property type="evidence" value="ECO:0007669"/>
    <property type="project" value="UniProtKB-KW"/>
</dbReference>
<dbReference type="SMART" id="SM00382">
    <property type="entry name" value="AAA"/>
    <property type="match status" value="2"/>
</dbReference>
<evidence type="ECO:0000256" key="8">
    <source>
        <dbReference type="ARBA" id="ARBA00022970"/>
    </source>
</evidence>
<dbReference type="InterPro" id="IPR003439">
    <property type="entry name" value="ABC_transporter-like_ATP-bd"/>
</dbReference>
<keyword evidence="5 12" id="KW-0812">Transmembrane</keyword>
<dbReference type="Proteomes" id="UP000243904">
    <property type="component" value="Chromosome I"/>
</dbReference>
<comment type="subcellular location">
    <subcellularLocation>
        <location evidence="1">Cell membrane</location>
        <topology evidence="1">Multi-pass membrane protein</topology>
    </subcellularLocation>
</comment>
<evidence type="ECO:0000256" key="5">
    <source>
        <dbReference type="ARBA" id="ARBA00022692"/>
    </source>
</evidence>
<gene>
    <name evidence="14" type="ORF">SAMN05444158_2428</name>
</gene>
<comment type="similarity">
    <text evidence="2">Belongs to the ABC transporter superfamily.</text>
</comment>